<evidence type="ECO:0000256" key="1">
    <source>
        <dbReference type="ARBA" id="ARBA00006484"/>
    </source>
</evidence>
<dbReference type="EMBL" id="DRPZ01000126">
    <property type="protein sequence ID" value="HGY09320.1"/>
    <property type="molecule type" value="Genomic_DNA"/>
</dbReference>
<dbReference type="SUPFAM" id="SSF51735">
    <property type="entry name" value="NAD(P)-binding Rossmann-fold domains"/>
    <property type="match status" value="1"/>
</dbReference>
<dbReference type="FunFam" id="3.40.50.720:FF:000084">
    <property type="entry name" value="Short-chain dehydrogenase reductase"/>
    <property type="match status" value="1"/>
</dbReference>
<dbReference type="Pfam" id="PF13561">
    <property type="entry name" value="adh_short_C2"/>
    <property type="match status" value="1"/>
</dbReference>
<dbReference type="InterPro" id="IPR036291">
    <property type="entry name" value="NAD(P)-bd_dom_sf"/>
</dbReference>
<comment type="caution">
    <text evidence="3">The sequence shown here is derived from an EMBL/GenBank/DDBJ whole genome shotgun (WGS) entry which is preliminary data.</text>
</comment>
<dbReference type="PRINTS" id="PR00081">
    <property type="entry name" value="GDHRDH"/>
</dbReference>
<dbReference type="Proteomes" id="UP000885759">
    <property type="component" value="Unassembled WGS sequence"/>
</dbReference>
<dbReference type="PRINTS" id="PR00080">
    <property type="entry name" value="SDRFAMILY"/>
</dbReference>
<gene>
    <name evidence="3" type="ORF">ENK37_04595</name>
</gene>
<dbReference type="PANTHER" id="PTHR42760">
    <property type="entry name" value="SHORT-CHAIN DEHYDROGENASES/REDUCTASES FAMILY MEMBER"/>
    <property type="match status" value="1"/>
</dbReference>
<protein>
    <submittedName>
        <fullName evidence="3">SDR family oxidoreductase</fullName>
    </submittedName>
</protein>
<sequence length="263" mass="28367">MKPSLHELLTLAGRRALVIGAASGIGRAVARRFAEAGAALWLVDRDEEGLERLQTELSAAGAVVESRALDLAHKPAIDLLWADLAHRPPQILVNNAGVYAFRDLLGVDEAFYRQQMAVNLDAVYWMTQGFLRTLAGDEGVLVNVGSIEAFLPFAPGLAHYDAAKLGVVARTRAVAREYGPRVRANVVVPGGIASEGVRRLRRKAIFDVELGKVAVAYNFHQRLPLRRFGDADEVARAVLFLASELASYVTGAVLPVDGGFLST</sequence>
<dbReference type="GO" id="GO:0048038">
    <property type="term" value="F:quinone binding"/>
    <property type="evidence" value="ECO:0007669"/>
    <property type="project" value="TreeGrafter"/>
</dbReference>
<dbReference type="GO" id="GO:0016616">
    <property type="term" value="F:oxidoreductase activity, acting on the CH-OH group of donors, NAD or NADP as acceptor"/>
    <property type="evidence" value="ECO:0007669"/>
    <property type="project" value="TreeGrafter"/>
</dbReference>
<proteinExistence type="inferred from homology"/>
<dbReference type="InterPro" id="IPR002347">
    <property type="entry name" value="SDR_fam"/>
</dbReference>
<evidence type="ECO:0000256" key="2">
    <source>
        <dbReference type="ARBA" id="ARBA00023002"/>
    </source>
</evidence>
<keyword evidence="2" id="KW-0560">Oxidoreductase</keyword>
<dbReference type="AlphaFoldDB" id="A0A7C4ZR99"/>
<evidence type="ECO:0000313" key="3">
    <source>
        <dbReference type="EMBL" id="HGY09320.1"/>
    </source>
</evidence>
<dbReference type="GO" id="GO:0006633">
    <property type="term" value="P:fatty acid biosynthetic process"/>
    <property type="evidence" value="ECO:0007669"/>
    <property type="project" value="TreeGrafter"/>
</dbReference>
<organism evidence="3">
    <name type="scientific">Oceanithermus profundus</name>
    <dbReference type="NCBI Taxonomy" id="187137"/>
    <lineage>
        <taxon>Bacteria</taxon>
        <taxon>Thermotogati</taxon>
        <taxon>Deinococcota</taxon>
        <taxon>Deinococci</taxon>
        <taxon>Thermales</taxon>
        <taxon>Thermaceae</taxon>
        <taxon>Oceanithermus</taxon>
    </lineage>
</organism>
<dbReference type="Gene3D" id="3.40.50.720">
    <property type="entry name" value="NAD(P)-binding Rossmann-like Domain"/>
    <property type="match status" value="1"/>
</dbReference>
<comment type="similarity">
    <text evidence="1">Belongs to the short-chain dehydrogenases/reductases (SDR) family.</text>
</comment>
<reference evidence="3" key="1">
    <citation type="journal article" date="2020" name="mSystems">
        <title>Genome- and Community-Level Interaction Insights into Carbon Utilization and Element Cycling Functions of Hydrothermarchaeota in Hydrothermal Sediment.</title>
        <authorList>
            <person name="Zhou Z."/>
            <person name="Liu Y."/>
            <person name="Xu W."/>
            <person name="Pan J."/>
            <person name="Luo Z.H."/>
            <person name="Li M."/>
        </authorList>
    </citation>
    <scope>NUCLEOTIDE SEQUENCE [LARGE SCALE GENOMIC DNA]</scope>
    <source>
        <strain evidence="3">HyVt-570</strain>
    </source>
</reference>
<name>A0A7C4ZR99_9DEIN</name>
<accession>A0A7C4ZR99</accession>
<dbReference type="PANTHER" id="PTHR42760:SF133">
    <property type="entry name" value="3-OXOACYL-[ACYL-CARRIER-PROTEIN] REDUCTASE"/>
    <property type="match status" value="1"/>
</dbReference>